<feature type="compositionally biased region" description="Basic residues" evidence="1">
    <location>
        <begin position="78"/>
        <end position="90"/>
    </location>
</feature>
<dbReference type="EMBL" id="JBHSON010000026">
    <property type="protein sequence ID" value="MFC5747881.1"/>
    <property type="molecule type" value="Genomic_DNA"/>
</dbReference>
<evidence type="ECO:0000313" key="2">
    <source>
        <dbReference type="EMBL" id="MFC5747881.1"/>
    </source>
</evidence>
<protein>
    <recommendedName>
        <fullName evidence="4">Xaa-Pro dipeptidyl-peptidase-like domain-containing protein</fullName>
    </recommendedName>
</protein>
<accession>A0ABW0ZY79</accession>
<reference evidence="3" key="1">
    <citation type="journal article" date="2019" name="Int. J. Syst. Evol. Microbiol.">
        <title>The Global Catalogue of Microorganisms (GCM) 10K type strain sequencing project: providing services to taxonomists for standard genome sequencing and annotation.</title>
        <authorList>
            <consortium name="The Broad Institute Genomics Platform"/>
            <consortium name="The Broad Institute Genome Sequencing Center for Infectious Disease"/>
            <person name="Wu L."/>
            <person name="Ma J."/>
        </authorList>
    </citation>
    <scope>NUCLEOTIDE SEQUENCE [LARGE SCALE GENOMIC DNA]</scope>
    <source>
        <strain evidence="3">KCTC 42087</strain>
    </source>
</reference>
<evidence type="ECO:0000313" key="3">
    <source>
        <dbReference type="Proteomes" id="UP001596074"/>
    </source>
</evidence>
<evidence type="ECO:0000256" key="1">
    <source>
        <dbReference type="SAM" id="MobiDB-lite"/>
    </source>
</evidence>
<feature type="region of interest" description="Disordered" evidence="1">
    <location>
        <begin position="64"/>
        <end position="90"/>
    </location>
</feature>
<proteinExistence type="predicted"/>
<comment type="caution">
    <text evidence="2">The sequence shown here is derived from an EMBL/GenBank/DDBJ whole genome shotgun (WGS) entry which is preliminary data.</text>
</comment>
<dbReference type="RefSeq" id="WP_378283509.1">
    <property type="nucleotide sequence ID" value="NZ_JBHSON010000026.1"/>
</dbReference>
<evidence type="ECO:0008006" key="4">
    <source>
        <dbReference type="Google" id="ProtNLM"/>
    </source>
</evidence>
<organism evidence="2 3">
    <name type="scientific">Actinomadura rugatobispora</name>
    <dbReference type="NCBI Taxonomy" id="1994"/>
    <lineage>
        <taxon>Bacteria</taxon>
        <taxon>Bacillati</taxon>
        <taxon>Actinomycetota</taxon>
        <taxon>Actinomycetes</taxon>
        <taxon>Streptosporangiales</taxon>
        <taxon>Thermomonosporaceae</taxon>
        <taxon>Actinomadura</taxon>
    </lineage>
</organism>
<name>A0ABW0ZY79_9ACTN</name>
<keyword evidence="3" id="KW-1185">Reference proteome</keyword>
<sequence length="90" mass="9802">MTTVRHDFAVDVTAAMPGDGPATGPVEVTATVVADPGAVPDRPLVVLAIPGGTYHRRYWDLQPPGREGYSKAEWLARRGSRRQPVRARRP</sequence>
<dbReference type="Proteomes" id="UP001596074">
    <property type="component" value="Unassembled WGS sequence"/>
</dbReference>
<gene>
    <name evidence="2" type="ORF">ACFPZN_19815</name>
</gene>